<dbReference type="EMBL" id="HACA01033403">
    <property type="protein sequence ID" value="CDW50764.1"/>
    <property type="molecule type" value="Transcribed_RNA"/>
</dbReference>
<proteinExistence type="predicted"/>
<reference evidence="1" key="1">
    <citation type="submission" date="2014-05" db="EMBL/GenBank/DDBJ databases">
        <authorList>
            <person name="Chronopoulou M."/>
        </authorList>
    </citation>
    <scope>NUCLEOTIDE SEQUENCE</scope>
    <source>
        <tissue evidence="1">Whole organism</tissue>
    </source>
</reference>
<name>A0A0K2VJY1_LEPSM</name>
<protein>
    <submittedName>
        <fullName evidence="1">Uncharacterized protein</fullName>
    </submittedName>
</protein>
<dbReference type="AlphaFoldDB" id="A0A0K2VJY1"/>
<sequence>MIKSITRLLKTLSLYFLLIKFL</sequence>
<organism evidence="1">
    <name type="scientific">Lepeophtheirus salmonis</name>
    <name type="common">Salmon louse</name>
    <name type="synonym">Caligus salmonis</name>
    <dbReference type="NCBI Taxonomy" id="72036"/>
    <lineage>
        <taxon>Eukaryota</taxon>
        <taxon>Metazoa</taxon>
        <taxon>Ecdysozoa</taxon>
        <taxon>Arthropoda</taxon>
        <taxon>Crustacea</taxon>
        <taxon>Multicrustacea</taxon>
        <taxon>Hexanauplia</taxon>
        <taxon>Copepoda</taxon>
        <taxon>Siphonostomatoida</taxon>
        <taxon>Caligidae</taxon>
        <taxon>Lepeophtheirus</taxon>
    </lineage>
</organism>
<accession>A0A0K2VJY1</accession>
<evidence type="ECO:0000313" key="1">
    <source>
        <dbReference type="EMBL" id="CDW50764.1"/>
    </source>
</evidence>